<comment type="similarity">
    <text evidence="1">Belongs to the class-II fumarase/aspartase family.</text>
</comment>
<dbReference type="AlphaFoldDB" id="A0A1M7L600"/>
<dbReference type="InterPro" id="IPR019468">
    <property type="entry name" value="AdenyloSucc_lyase_C"/>
</dbReference>
<evidence type="ECO:0000256" key="2">
    <source>
        <dbReference type="NCBIfam" id="TIGR02426"/>
    </source>
</evidence>
<feature type="compositionally biased region" description="Polar residues" evidence="3">
    <location>
        <begin position="1"/>
        <end position="18"/>
    </location>
</feature>
<dbReference type="CDD" id="cd01597">
    <property type="entry name" value="pCLME"/>
    <property type="match status" value="1"/>
</dbReference>
<dbReference type="NCBIfam" id="NF006554">
    <property type="entry name" value="PRK09053.1"/>
    <property type="match status" value="1"/>
</dbReference>
<dbReference type="InterPro" id="IPR008948">
    <property type="entry name" value="L-Aspartase-like"/>
</dbReference>
<accession>A0A1M7L600</accession>
<dbReference type="SMART" id="SM00998">
    <property type="entry name" value="ADSL_C"/>
    <property type="match status" value="1"/>
</dbReference>
<dbReference type="GO" id="GO:0047472">
    <property type="term" value="F:3-carboxy-cis,cis-muconate cycloisomerase activity"/>
    <property type="evidence" value="ECO:0007669"/>
    <property type="project" value="UniProtKB-UniRule"/>
</dbReference>
<reference evidence="5 6" key="1">
    <citation type="submission" date="2016-10" db="EMBL/GenBank/DDBJ databases">
        <authorList>
            <person name="de Groot N.N."/>
        </authorList>
    </citation>
    <scope>NUCLEOTIDE SEQUENCE [LARGE SCALE GENOMIC DNA]</scope>
    <source>
        <strain evidence="5 6">GAS522</strain>
    </source>
</reference>
<keyword evidence="5" id="KW-0413">Isomerase</keyword>
<dbReference type="SUPFAM" id="SSF48557">
    <property type="entry name" value="L-aspartase-like"/>
    <property type="match status" value="1"/>
</dbReference>
<dbReference type="EMBL" id="FNTI01000001">
    <property type="protein sequence ID" value="SEC07399.1"/>
    <property type="molecule type" value="Genomic_DNA"/>
</dbReference>
<dbReference type="PROSITE" id="PS00163">
    <property type="entry name" value="FUMARATE_LYASES"/>
    <property type="match status" value="1"/>
</dbReference>
<organism evidence="5 6">
    <name type="scientific">Bradyrhizobium lablabi</name>
    <dbReference type="NCBI Taxonomy" id="722472"/>
    <lineage>
        <taxon>Bacteria</taxon>
        <taxon>Pseudomonadati</taxon>
        <taxon>Pseudomonadota</taxon>
        <taxon>Alphaproteobacteria</taxon>
        <taxon>Hyphomicrobiales</taxon>
        <taxon>Nitrobacteraceae</taxon>
        <taxon>Bradyrhizobium</taxon>
    </lineage>
</organism>
<evidence type="ECO:0000256" key="1">
    <source>
        <dbReference type="ARBA" id="ARBA00034772"/>
    </source>
</evidence>
<dbReference type="Pfam" id="PF10397">
    <property type="entry name" value="ADSL_C"/>
    <property type="match status" value="1"/>
</dbReference>
<dbReference type="PRINTS" id="PR00149">
    <property type="entry name" value="FUMRATELYASE"/>
</dbReference>
<dbReference type="InterPro" id="IPR012789">
    <property type="entry name" value="Protocat_PcaB-like"/>
</dbReference>
<gene>
    <name evidence="5" type="ORF">SAMN05444171_0596</name>
</gene>
<dbReference type="Gene3D" id="1.20.200.10">
    <property type="entry name" value="Fumarase/aspartase (Central domain)"/>
    <property type="match status" value="1"/>
</dbReference>
<evidence type="ECO:0000313" key="6">
    <source>
        <dbReference type="Proteomes" id="UP000183208"/>
    </source>
</evidence>
<evidence type="ECO:0000259" key="4">
    <source>
        <dbReference type="SMART" id="SM00998"/>
    </source>
</evidence>
<dbReference type="InterPro" id="IPR020557">
    <property type="entry name" value="Fumarate_lyase_CS"/>
</dbReference>
<name>A0A1M7L600_9BRAD</name>
<dbReference type="Gene3D" id="1.10.40.30">
    <property type="entry name" value="Fumarase/aspartase (C-terminal domain)"/>
    <property type="match status" value="1"/>
</dbReference>
<dbReference type="EC" id="5.5.1.2" evidence="2"/>
<evidence type="ECO:0000256" key="3">
    <source>
        <dbReference type="SAM" id="MobiDB-lite"/>
    </source>
</evidence>
<dbReference type="NCBIfam" id="TIGR02426">
    <property type="entry name" value="protocat_pcaB"/>
    <property type="match status" value="1"/>
</dbReference>
<dbReference type="InterPro" id="IPR022761">
    <property type="entry name" value="Fumarate_lyase_N"/>
</dbReference>
<feature type="region of interest" description="Disordered" evidence="3">
    <location>
        <begin position="1"/>
        <end position="22"/>
    </location>
</feature>
<proteinExistence type="inferred from homology"/>
<dbReference type="InterPro" id="IPR000362">
    <property type="entry name" value="Fumarate_lyase_fam"/>
</dbReference>
<sequence length="485" mass="50951">MHIRNAPQTGTDTANPESNEGIGRDRREWLGRAQMSTSLSPLLAPMLSSAAMRAICDDVVCLQNMLDFEAGLARAEAASGVIPASAAQPITAACRAESFDLAALAEAATRSGNLAIPLVKALTARVAKVDADAARYVHWGATSQDVIDTGAMLGLRAGIDALLADTGRAVAGFAALARTHRHTPVVARTWLQHALPMPFGLKLAEYAAALQRSRKRLQRLRSETLALQFGGAAGTLAALGDKGLQVAERLAQELKLPLPDAPWHTHRDRIAEAAAVFAILAGTCGKIARDVSLMMQTDVGEAFEPSGEGRGGSSTMPHKRNPVAAASALAAATMAPNLAATIFAAQVQDHERSAGPWHAEWPTLPTLLLVTSGALAAIVDIAEGLEVDAVRMRLNLDATHGLIMAEAVTMALAEKIGKSDAHHLIEAASKKAAAGKKHLRDVLTSDSKITAQLGADHLAKLFEPMAYQGASQALIDRLLASIDDK</sequence>
<protein>
    <recommendedName>
        <fullName evidence="2">3-carboxy-cis,cis-muconate cycloisomerase</fullName>
        <ecNumber evidence="2">5.5.1.2</ecNumber>
    </recommendedName>
</protein>
<feature type="domain" description="Adenylosuccinate lyase C-terminal" evidence="4">
    <location>
        <begin position="400"/>
        <end position="479"/>
    </location>
</feature>
<dbReference type="GO" id="GO:0019619">
    <property type="term" value="P:3,4-dihydroxybenzoate catabolic process"/>
    <property type="evidence" value="ECO:0007669"/>
    <property type="project" value="InterPro"/>
</dbReference>
<dbReference type="PRINTS" id="PR00145">
    <property type="entry name" value="ARGSUCLYASE"/>
</dbReference>
<evidence type="ECO:0000313" key="5">
    <source>
        <dbReference type="EMBL" id="SEC07399.1"/>
    </source>
</evidence>
<dbReference type="PANTHER" id="PTHR43172">
    <property type="entry name" value="ADENYLOSUCCINATE LYASE"/>
    <property type="match status" value="1"/>
</dbReference>
<dbReference type="GO" id="GO:0016829">
    <property type="term" value="F:lyase activity"/>
    <property type="evidence" value="ECO:0007669"/>
    <property type="project" value="UniProtKB-ARBA"/>
</dbReference>
<dbReference type="Pfam" id="PF00206">
    <property type="entry name" value="Lyase_1"/>
    <property type="match status" value="1"/>
</dbReference>
<dbReference type="Proteomes" id="UP000183208">
    <property type="component" value="Unassembled WGS sequence"/>
</dbReference>
<dbReference type="PANTHER" id="PTHR43172:SF2">
    <property type="entry name" value="ADENYLOSUCCINATE LYASE C-TERMINAL DOMAIN-CONTAINING PROTEIN"/>
    <property type="match status" value="1"/>
</dbReference>